<evidence type="ECO:0000256" key="1">
    <source>
        <dbReference type="ARBA" id="ARBA00022837"/>
    </source>
</evidence>
<dbReference type="GO" id="GO:0005739">
    <property type="term" value="C:mitochondrion"/>
    <property type="evidence" value="ECO:0007669"/>
    <property type="project" value="TreeGrafter"/>
</dbReference>
<evidence type="ECO:0000256" key="2">
    <source>
        <dbReference type="ARBA" id="ARBA00038048"/>
    </source>
</evidence>
<name>A0A7R9QNN0_9ACAR</name>
<dbReference type="PANTHER" id="PTHR12286">
    <property type="entry name" value="SACCHAROPINE DEHYDROGENASE-LIKE OXIDOREDUCTASE"/>
    <property type="match status" value="1"/>
</dbReference>
<dbReference type="InterPro" id="IPR005097">
    <property type="entry name" value="Sacchrp_dh_NADP-bd"/>
</dbReference>
<proteinExistence type="inferred from homology"/>
<dbReference type="InterPro" id="IPR011992">
    <property type="entry name" value="EF-hand-dom_pair"/>
</dbReference>
<evidence type="ECO:0000313" key="6">
    <source>
        <dbReference type="Proteomes" id="UP000728032"/>
    </source>
</evidence>
<accession>A0A7R9QNN0</accession>
<dbReference type="GO" id="GO:0005811">
    <property type="term" value="C:lipid droplet"/>
    <property type="evidence" value="ECO:0007669"/>
    <property type="project" value="TreeGrafter"/>
</dbReference>
<evidence type="ECO:0000259" key="4">
    <source>
        <dbReference type="PROSITE" id="PS50222"/>
    </source>
</evidence>
<dbReference type="PROSITE" id="PS50222">
    <property type="entry name" value="EF_HAND_2"/>
    <property type="match status" value="1"/>
</dbReference>
<dbReference type="Gene3D" id="3.40.50.720">
    <property type="entry name" value="NAD(P)-binding Rossmann-like Domain"/>
    <property type="match status" value="1"/>
</dbReference>
<dbReference type="Pfam" id="PF13499">
    <property type="entry name" value="EF-hand_7"/>
    <property type="match status" value="1"/>
</dbReference>
<dbReference type="FunFam" id="3.40.50.720:FF:000178">
    <property type="entry name" value="Saccharopine dehydrogenase-like oxidoreductase"/>
    <property type="match status" value="1"/>
</dbReference>
<dbReference type="InterPro" id="IPR002048">
    <property type="entry name" value="EF_hand_dom"/>
</dbReference>
<dbReference type="AlphaFoldDB" id="A0A7R9QNN0"/>
<dbReference type="EMBL" id="OC920700">
    <property type="protein sequence ID" value="CAD7652723.1"/>
    <property type="molecule type" value="Genomic_DNA"/>
</dbReference>
<organism evidence="5">
    <name type="scientific">Oppiella nova</name>
    <dbReference type="NCBI Taxonomy" id="334625"/>
    <lineage>
        <taxon>Eukaryota</taxon>
        <taxon>Metazoa</taxon>
        <taxon>Ecdysozoa</taxon>
        <taxon>Arthropoda</taxon>
        <taxon>Chelicerata</taxon>
        <taxon>Arachnida</taxon>
        <taxon>Acari</taxon>
        <taxon>Acariformes</taxon>
        <taxon>Sarcoptiformes</taxon>
        <taxon>Oribatida</taxon>
        <taxon>Brachypylina</taxon>
        <taxon>Oppioidea</taxon>
        <taxon>Oppiidae</taxon>
        <taxon>Oppiella</taxon>
    </lineage>
</organism>
<dbReference type="Gene3D" id="1.10.238.10">
    <property type="entry name" value="EF-hand"/>
    <property type="match status" value="1"/>
</dbReference>
<feature type="non-terminal residue" evidence="5">
    <location>
        <position position="1"/>
    </location>
</feature>
<protein>
    <recommendedName>
        <fullName evidence="4">EF-hand domain-containing protein</fullName>
    </recommendedName>
</protein>
<gene>
    <name evidence="5" type="ORF">ONB1V03_LOCUS9383</name>
</gene>
<feature type="domain" description="EF-hand" evidence="4">
    <location>
        <begin position="80"/>
        <end position="115"/>
    </location>
</feature>
<evidence type="ECO:0000313" key="5">
    <source>
        <dbReference type="EMBL" id="CAD7652723.1"/>
    </source>
</evidence>
<keyword evidence="3" id="KW-0812">Transmembrane</keyword>
<keyword evidence="6" id="KW-1185">Reference proteome</keyword>
<dbReference type="Pfam" id="PF03435">
    <property type="entry name" value="Sacchrp_dh_NADP"/>
    <property type="match status" value="1"/>
</dbReference>
<reference evidence="5" key="1">
    <citation type="submission" date="2020-11" db="EMBL/GenBank/DDBJ databases">
        <authorList>
            <person name="Tran Van P."/>
        </authorList>
    </citation>
    <scope>NUCLEOTIDE SEQUENCE</scope>
</reference>
<sequence length="441" mass="49826">MTQTHLKEHLHGAVGADDLSKMSEEELQFHYFKMHDNDNNNKLDGSELIKSLIHWHVEESKHLGANAPATGTTKIFTDQELEQMIDPILEMDDKNRDGYIDYPEFVAAQKARGFTGQFVVEELTRSATQESIKWAISGRSGPKLAQVLSVATKETGIDVTNIPTIEADIQSEESLRAMTARTRLVLNTVGPYRFFGEQMVKACVETATSHLDISGEPDYMERMQLTYNKAARDKGIYIASACGWGCIPVDLGVEFLKKNFNGEVNAVETYISVKTGPQGARANFATWQSAIHGFGAQSQLKPLRRRLYSEVFTKPRPQSKFRLSRKTLPFRSEYARGWCLPFPDADRSVVQRTQQYRYETLNERPAQMEAYFTVPNFLALMGLLFVGAIFGVFTSFRWGRSLLEAYPSFFSFGAFSRVGPTREQLRDTSFRTIIVGKGWAD</sequence>
<dbReference type="Proteomes" id="UP000728032">
    <property type="component" value="Unassembled WGS sequence"/>
</dbReference>
<dbReference type="CDD" id="cd00051">
    <property type="entry name" value="EFh"/>
    <property type="match status" value="1"/>
</dbReference>
<dbReference type="GO" id="GO:0005509">
    <property type="term" value="F:calcium ion binding"/>
    <property type="evidence" value="ECO:0007669"/>
    <property type="project" value="InterPro"/>
</dbReference>
<evidence type="ECO:0000256" key="3">
    <source>
        <dbReference type="SAM" id="Phobius"/>
    </source>
</evidence>
<feature type="transmembrane region" description="Helical" evidence="3">
    <location>
        <begin position="370"/>
        <end position="393"/>
    </location>
</feature>
<keyword evidence="3" id="KW-1133">Transmembrane helix</keyword>
<dbReference type="InterPro" id="IPR018247">
    <property type="entry name" value="EF_Hand_1_Ca_BS"/>
</dbReference>
<dbReference type="SUPFAM" id="SSF51735">
    <property type="entry name" value="NAD(P)-binding Rossmann-fold domains"/>
    <property type="match status" value="1"/>
</dbReference>
<comment type="similarity">
    <text evidence="2">Belongs to the saccharopine dehydrogenase family.</text>
</comment>
<dbReference type="InterPro" id="IPR051276">
    <property type="entry name" value="Saccharopine_DH-like_oxidrdct"/>
</dbReference>
<dbReference type="PROSITE" id="PS00018">
    <property type="entry name" value="EF_HAND_1"/>
    <property type="match status" value="2"/>
</dbReference>
<keyword evidence="3" id="KW-0472">Membrane</keyword>
<dbReference type="GO" id="GO:0005886">
    <property type="term" value="C:plasma membrane"/>
    <property type="evidence" value="ECO:0007669"/>
    <property type="project" value="TreeGrafter"/>
</dbReference>
<keyword evidence="1" id="KW-0106">Calcium</keyword>
<dbReference type="GO" id="GO:0009247">
    <property type="term" value="P:glycolipid biosynthetic process"/>
    <property type="evidence" value="ECO:0007669"/>
    <property type="project" value="TreeGrafter"/>
</dbReference>
<dbReference type="EMBL" id="CAJPVJ010005875">
    <property type="protein sequence ID" value="CAG2169910.1"/>
    <property type="molecule type" value="Genomic_DNA"/>
</dbReference>
<dbReference type="OrthoDB" id="289247at2759"/>
<dbReference type="InterPro" id="IPR036291">
    <property type="entry name" value="NAD(P)-bd_dom_sf"/>
</dbReference>
<dbReference type="PANTHER" id="PTHR12286:SF5">
    <property type="entry name" value="SACCHAROPINE DEHYDROGENASE-LIKE OXIDOREDUCTASE"/>
    <property type="match status" value="1"/>
</dbReference>
<dbReference type="SUPFAM" id="SSF47473">
    <property type="entry name" value="EF-hand"/>
    <property type="match status" value="1"/>
</dbReference>